<comment type="caution">
    <text evidence="4">The sequence shown here is derived from an EMBL/GenBank/DDBJ whole genome shotgun (WGS) entry which is preliminary data.</text>
</comment>
<keyword evidence="5" id="KW-1185">Reference proteome</keyword>
<name>A0A939M0B8_9MICO</name>
<feature type="region of interest" description="Disordered" evidence="1">
    <location>
        <begin position="438"/>
        <end position="458"/>
    </location>
</feature>
<feature type="domain" description="PucR C-terminal helix-turn-helix" evidence="3">
    <location>
        <begin position="461"/>
        <end position="519"/>
    </location>
</feature>
<accession>A0A939M0B8</accession>
<evidence type="ECO:0000259" key="2">
    <source>
        <dbReference type="Pfam" id="PF07905"/>
    </source>
</evidence>
<gene>
    <name evidence="4" type="ORF">J4H91_13860</name>
</gene>
<dbReference type="PANTHER" id="PTHR33744:SF1">
    <property type="entry name" value="DNA-BINDING TRANSCRIPTIONAL ACTIVATOR ADER"/>
    <property type="match status" value="1"/>
</dbReference>
<dbReference type="Pfam" id="PF13556">
    <property type="entry name" value="HTH_30"/>
    <property type="match status" value="1"/>
</dbReference>
<evidence type="ECO:0000256" key="1">
    <source>
        <dbReference type="SAM" id="MobiDB-lite"/>
    </source>
</evidence>
<evidence type="ECO:0000313" key="4">
    <source>
        <dbReference type="EMBL" id="MBO1806388.1"/>
    </source>
</evidence>
<dbReference type="InterPro" id="IPR012914">
    <property type="entry name" value="PucR_dom"/>
</dbReference>
<protein>
    <submittedName>
        <fullName evidence="4">PucR family transcriptional regulator</fullName>
    </submittedName>
</protein>
<evidence type="ECO:0000259" key="3">
    <source>
        <dbReference type="Pfam" id="PF13556"/>
    </source>
</evidence>
<evidence type="ECO:0000313" key="5">
    <source>
        <dbReference type="Proteomes" id="UP000664398"/>
    </source>
</evidence>
<dbReference type="InterPro" id="IPR042070">
    <property type="entry name" value="PucR_C-HTH_sf"/>
</dbReference>
<sequence length="524" mass="54761">MTTLSELLALPDLGLRLVQAGPDDPELSWVSITELLDLGAYLDGGEVILTTGLALGFDDERWHDFVAGLGRARIAAIGFGVGINHDRIPPPLVRAASAYRVALFEIPLPTPFIAVSKAAAALLRADELRAARAALSAGQRILDSARGEREPAEILASIAQATGKQLGLTGTDGSLLASTGGFGRSRDAETERIALDPEGALHLVVAGDAPLTPEGRSVIAAGAMVLGLGLRGDRADEARERERWERLADGILSGRLAPRSLEILAPGLAPPQRVRALALQGAAEDVADWRRRPRTGLDRLVSPEQDRPGEASALRLAWQLCPDAEDALARALEAAAAHGLDAVVGRSARIEDAALSRRSARLRLRSLSPTAPLYASPREPSVVWADRDAPLLEALLAGVGGGGAGEGSGSGEPGGEALSASVLGPLSRWSEAREAAIDADGGSSGDGGADPSPSASEREALRATLRAVFLSDGQRGPAASALGIHRNTLRDRLVRIERLTGRSLADADDRAELWFALRLEDLAG</sequence>
<dbReference type="Proteomes" id="UP000664398">
    <property type="component" value="Unassembled WGS sequence"/>
</dbReference>
<dbReference type="InterPro" id="IPR051448">
    <property type="entry name" value="CdaR-like_regulators"/>
</dbReference>
<dbReference type="Gene3D" id="1.10.10.2840">
    <property type="entry name" value="PucR C-terminal helix-turn-helix domain"/>
    <property type="match status" value="1"/>
</dbReference>
<dbReference type="PANTHER" id="PTHR33744">
    <property type="entry name" value="CARBOHYDRATE DIACID REGULATOR"/>
    <property type="match status" value="1"/>
</dbReference>
<dbReference type="InterPro" id="IPR025736">
    <property type="entry name" value="PucR_C-HTH_dom"/>
</dbReference>
<dbReference type="Pfam" id="PF07905">
    <property type="entry name" value="PucR"/>
    <property type="match status" value="1"/>
</dbReference>
<dbReference type="EMBL" id="JAGDYL010000031">
    <property type="protein sequence ID" value="MBO1806388.1"/>
    <property type="molecule type" value="Genomic_DNA"/>
</dbReference>
<organism evidence="4 5">
    <name type="scientific">Leucobacter ruminantium</name>
    <dbReference type="NCBI Taxonomy" id="1289170"/>
    <lineage>
        <taxon>Bacteria</taxon>
        <taxon>Bacillati</taxon>
        <taxon>Actinomycetota</taxon>
        <taxon>Actinomycetes</taxon>
        <taxon>Micrococcales</taxon>
        <taxon>Microbacteriaceae</taxon>
        <taxon>Leucobacter</taxon>
    </lineage>
</organism>
<feature type="domain" description="Purine catabolism PurC-like" evidence="2">
    <location>
        <begin position="6"/>
        <end position="121"/>
    </location>
</feature>
<dbReference type="AlphaFoldDB" id="A0A939M0B8"/>
<proteinExistence type="predicted"/>
<reference evidence="4" key="1">
    <citation type="submission" date="2021-03" db="EMBL/GenBank/DDBJ databases">
        <title>Leucobacter chromiisoli sp. nov., isolated from chromium-containing soil of chemical plant.</title>
        <authorList>
            <person name="Xu Z."/>
        </authorList>
    </citation>
    <scope>NUCLEOTIDE SEQUENCE</scope>
    <source>
        <strain evidence="4">A2</strain>
    </source>
</reference>
<dbReference type="RefSeq" id="WP_208046844.1">
    <property type="nucleotide sequence ID" value="NZ_JAGDYL010000031.1"/>
</dbReference>